<evidence type="ECO:0000313" key="1">
    <source>
        <dbReference type="EMBL" id="KAI3688070.1"/>
    </source>
</evidence>
<dbReference type="Proteomes" id="UP001056120">
    <property type="component" value="Linkage Group LG27"/>
</dbReference>
<dbReference type="EMBL" id="CM042044">
    <property type="protein sequence ID" value="KAI3688070.1"/>
    <property type="molecule type" value="Genomic_DNA"/>
</dbReference>
<proteinExistence type="predicted"/>
<accession>A0ACB8YRE3</accession>
<keyword evidence="2" id="KW-1185">Reference proteome</keyword>
<protein>
    <submittedName>
        <fullName evidence="1">Uncharacterized protein</fullName>
    </submittedName>
</protein>
<evidence type="ECO:0000313" key="2">
    <source>
        <dbReference type="Proteomes" id="UP001056120"/>
    </source>
</evidence>
<name>A0ACB8YRE3_9ASTR</name>
<organism evidence="1 2">
    <name type="scientific">Smallanthus sonchifolius</name>
    <dbReference type="NCBI Taxonomy" id="185202"/>
    <lineage>
        <taxon>Eukaryota</taxon>
        <taxon>Viridiplantae</taxon>
        <taxon>Streptophyta</taxon>
        <taxon>Embryophyta</taxon>
        <taxon>Tracheophyta</taxon>
        <taxon>Spermatophyta</taxon>
        <taxon>Magnoliopsida</taxon>
        <taxon>eudicotyledons</taxon>
        <taxon>Gunneridae</taxon>
        <taxon>Pentapetalae</taxon>
        <taxon>asterids</taxon>
        <taxon>campanulids</taxon>
        <taxon>Asterales</taxon>
        <taxon>Asteraceae</taxon>
        <taxon>Asteroideae</taxon>
        <taxon>Heliantheae alliance</taxon>
        <taxon>Millerieae</taxon>
        <taxon>Smallanthus</taxon>
    </lineage>
</organism>
<reference evidence="1 2" key="2">
    <citation type="journal article" date="2022" name="Mol. Ecol. Resour.">
        <title>The genomes of chicory, endive, great burdock and yacon provide insights into Asteraceae paleo-polyploidization history and plant inulin production.</title>
        <authorList>
            <person name="Fan W."/>
            <person name="Wang S."/>
            <person name="Wang H."/>
            <person name="Wang A."/>
            <person name="Jiang F."/>
            <person name="Liu H."/>
            <person name="Zhao H."/>
            <person name="Xu D."/>
            <person name="Zhang Y."/>
        </authorList>
    </citation>
    <scope>NUCLEOTIDE SEQUENCE [LARGE SCALE GENOMIC DNA]</scope>
    <source>
        <strain evidence="2">cv. Yunnan</strain>
        <tissue evidence="1">Leaves</tissue>
    </source>
</reference>
<sequence>MQSRLFPVSTSVDGTGIPLRLSFNHNLIFLIGTSPTLYRRRIGVTCAVFNSQLNHYAVLGVSADASTSDIKKAYRLLARKYHPDVNKDSQAGEVFKGIRLAYEVLSNNTTRKQYDRSLQFQPNSGPTWRTYDMDFENEIKTHRWSDLRHEMGRQKYREWRDFYDDVDNDMDDDTDDMDGVTNERGSFIEVLRSAFLSIFLLKTIGAKLSLTFSSVMALLDPELDRGYKVGYVVAWVLGGRSGIVLSLCLSFASWVCGKTSSNVVALVVVSMWVGSNLARFAPLPQGALLTLLYMSVKLQVDSN</sequence>
<reference evidence="2" key="1">
    <citation type="journal article" date="2022" name="Mol. Ecol. Resour.">
        <title>The genomes of chicory, endive, great burdock and yacon provide insights into Asteraceae palaeo-polyploidization history and plant inulin production.</title>
        <authorList>
            <person name="Fan W."/>
            <person name="Wang S."/>
            <person name="Wang H."/>
            <person name="Wang A."/>
            <person name="Jiang F."/>
            <person name="Liu H."/>
            <person name="Zhao H."/>
            <person name="Xu D."/>
            <person name="Zhang Y."/>
        </authorList>
    </citation>
    <scope>NUCLEOTIDE SEQUENCE [LARGE SCALE GENOMIC DNA]</scope>
    <source>
        <strain evidence="2">cv. Yunnan</strain>
    </source>
</reference>
<comment type="caution">
    <text evidence="1">The sequence shown here is derived from an EMBL/GenBank/DDBJ whole genome shotgun (WGS) entry which is preliminary data.</text>
</comment>
<gene>
    <name evidence="1" type="ORF">L1987_81776</name>
</gene>